<reference evidence="2 3" key="1">
    <citation type="submission" date="2016-04" db="EMBL/GenBank/DDBJ databases">
        <title>Complete genome sequence of Thermococcus barossii type strain SHCK-94.</title>
        <authorList>
            <person name="Oger P.M."/>
        </authorList>
    </citation>
    <scope>NUCLEOTIDE SEQUENCE [LARGE SCALE GENOMIC DNA]</scope>
    <source>
        <strain evidence="2 3">SHCK-94</strain>
    </source>
</reference>
<gene>
    <name evidence="2" type="ORF">A3L01_00440</name>
</gene>
<name>A0A2Z2MBC8_9EURY</name>
<keyword evidence="3" id="KW-1185">Reference proteome</keyword>
<dbReference type="Proteomes" id="UP000250272">
    <property type="component" value="Chromosome"/>
</dbReference>
<evidence type="ECO:0008006" key="4">
    <source>
        <dbReference type="Google" id="ProtNLM"/>
    </source>
</evidence>
<dbReference type="RefSeq" id="WP_088863962.1">
    <property type="nucleotide sequence ID" value="NZ_CP015101.1"/>
</dbReference>
<dbReference type="SUPFAM" id="SSF50969">
    <property type="entry name" value="YVTN repeat-like/Quinoprotein amine dehydrogenase"/>
    <property type="match status" value="1"/>
</dbReference>
<accession>A0A2Z2MBC8</accession>
<dbReference type="KEGG" id="tbs:A3L01_00440"/>
<feature type="compositionally biased region" description="Low complexity" evidence="1">
    <location>
        <begin position="28"/>
        <end position="49"/>
    </location>
</feature>
<feature type="region of interest" description="Disordered" evidence="1">
    <location>
        <begin position="26"/>
        <end position="49"/>
    </location>
</feature>
<evidence type="ECO:0000313" key="3">
    <source>
        <dbReference type="Proteomes" id="UP000250272"/>
    </source>
</evidence>
<dbReference type="AlphaFoldDB" id="A0A2Z2MBC8"/>
<evidence type="ECO:0000256" key="1">
    <source>
        <dbReference type="SAM" id="MobiDB-lite"/>
    </source>
</evidence>
<dbReference type="EMBL" id="CP015101">
    <property type="protein sequence ID" value="ASJ03910.1"/>
    <property type="molecule type" value="Genomic_DNA"/>
</dbReference>
<evidence type="ECO:0000313" key="2">
    <source>
        <dbReference type="EMBL" id="ASJ03910.1"/>
    </source>
</evidence>
<protein>
    <recommendedName>
        <fullName evidence="4">Dehydrogenase</fullName>
    </recommendedName>
</protein>
<proteinExistence type="predicted"/>
<dbReference type="GeneID" id="33325194"/>
<organism evidence="2 3">
    <name type="scientific">Thermococcus barossii</name>
    <dbReference type="NCBI Taxonomy" id="54077"/>
    <lineage>
        <taxon>Archaea</taxon>
        <taxon>Methanobacteriati</taxon>
        <taxon>Methanobacteriota</taxon>
        <taxon>Thermococci</taxon>
        <taxon>Thermococcales</taxon>
        <taxon>Thermococcaceae</taxon>
        <taxon>Thermococcus</taxon>
    </lineage>
</organism>
<sequence>MKNSGAAALALLIVGTLIASGCLGGGTSPSTTSSQPSVTQPETTTTQEPSTWEMRMVWSANTTGIPFMDLAPDGSLAAAVDWNRGLLYLVRPDGSNKTLDLRTEDWFKPIVAGVAVVKEGGWILASYDSFAGLRSFSWDGFSGNGPERVGALADFMLRSPNGGHICYLVTLSPTEQELNCDGRKTVLTSNDYSLLSVSDSGIAVISEGGKAIVFRDGKRMLSFNTDRVIAYRERLLVSENGTLKVFSLNGTLLAEAKGYDFGQTVLLRWTLLPTESYLLWHEPFGDTHVLTWNLTEVATLPGFPYFANDHFAVTSKDGVIHCYSLDDLHEVFSVGVPGDSLGYVKLSDDGKVMLVSGETGSFWLYRAHDVKLK</sequence>
<dbReference type="OrthoDB" id="94500at2157"/>
<dbReference type="InterPro" id="IPR011044">
    <property type="entry name" value="Quino_amine_DH_bsu"/>
</dbReference>
<dbReference type="PROSITE" id="PS51257">
    <property type="entry name" value="PROKAR_LIPOPROTEIN"/>
    <property type="match status" value="1"/>
</dbReference>